<protein>
    <recommendedName>
        <fullName evidence="4">Secreted protein</fullName>
    </recommendedName>
</protein>
<accession>A0A4P2PXB2</accession>
<name>A0A4P2PXB2_SORCE</name>
<evidence type="ECO:0008006" key="4">
    <source>
        <dbReference type="Google" id="ProtNLM"/>
    </source>
</evidence>
<evidence type="ECO:0000313" key="3">
    <source>
        <dbReference type="Proteomes" id="UP000295781"/>
    </source>
</evidence>
<keyword evidence="1" id="KW-0732">Signal</keyword>
<sequence length="386" mass="42019">MAYLMRSYRNRFALLVFSLGLLIGVPAQAPAMPCEEPRSLQGFLQPFLNAFHRYDHHVIVFLADHPDYEAVESMITYRAGQQPLIRAFITLRDGTQIDHSSDREFVRDRAALLTEREVLYRPIHFEVSEVDGVPRVQVRFRSYRGESIALDAAGLTPPSPDLGGLINPGGHGGDLAILWAEGSAPVSPGSVLTIDGVPFALGNPAFGGAAGFYSAGFQIGVFYDGHLELRPISAPRRVVVGERWVYRDNLGNRHTYEIVDIDGDQLTVHKTTTSPALTEEILTAGLVGGQLELRSVRATGRVGDELPIPPAPEGLTLDLSTPGGFSISLDEHADLVTGIASLTEQRARTVWTLQPVEPPWTASATVTATVTVRRGVYSIDSQTGER</sequence>
<evidence type="ECO:0000256" key="1">
    <source>
        <dbReference type="SAM" id="SignalP"/>
    </source>
</evidence>
<feature type="chain" id="PRO_5020670038" description="Secreted protein" evidence="1">
    <location>
        <begin position="30"/>
        <end position="386"/>
    </location>
</feature>
<proteinExistence type="predicted"/>
<evidence type="ECO:0000313" key="2">
    <source>
        <dbReference type="EMBL" id="AUX21454.1"/>
    </source>
</evidence>
<dbReference type="Proteomes" id="UP000295781">
    <property type="component" value="Chromosome"/>
</dbReference>
<dbReference type="RefSeq" id="WP_129346771.1">
    <property type="nucleotide sequence ID" value="NZ_CP012670.1"/>
</dbReference>
<dbReference type="AlphaFoldDB" id="A0A4P2PXB2"/>
<feature type="signal peptide" evidence="1">
    <location>
        <begin position="1"/>
        <end position="29"/>
    </location>
</feature>
<dbReference type="OrthoDB" id="5507683at2"/>
<dbReference type="EMBL" id="CP012670">
    <property type="protein sequence ID" value="AUX21454.1"/>
    <property type="molecule type" value="Genomic_DNA"/>
</dbReference>
<gene>
    <name evidence="2" type="ORF">SOCEGT47_019380</name>
</gene>
<organism evidence="2 3">
    <name type="scientific">Sorangium cellulosum</name>
    <name type="common">Polyangium cellulosum</name>
    <dbReference type="NCBI Taxonomy" id="56"/>
    <lineage>
        <taxon>Bacteria</taxon>
        <taxon>Pseudomonadati</taxon>
        <taxon>Myxococcota</taxon>
        <taxon>Polyangia</taxon>
        <taxon>Polyangiales</taxon>
        <taxon>Polyangiaceae</taxon>
        <taxon>Sorangium</taxon>
    </lineage>
</organism>
<reference evidence="2 3" key="1">
    <citation type="submission" date="2015-09" db="EMBL/GenBank/DDBJ databases">
        <title>Sorangium comparison.</title>
        <authorList>
            <person name="Zaburannyi N."/>
            <person name="Bunk B."/>
            <person name="Overmann J."/>
            <person name="Mueller R."/>
        </authorList>
    </citation>
    <scope>NUCLEOTIDE SEQUENCE [LARGE SCALE GENOMIC DNA]</scope>
    <source>
        <strain evidence="2 3">So ceGT47</strain>
    </source>
</reference>